<proteinExistence type="predicted"/>
<feature type="region of interest" description="Disordered" evidence="1">
    <location>
        <begin position="1"/>
        <end position="25"/>
    </location>
</feature>
<organism evidence="2 3">
    <name type="scientific">Coniochaeta ligniaria NRRL 30616</name>
    <dbReference type="NCBI Taxonomy" id="1408157"/>
    <lineage>
        <taxon>Eukaryota</taxon>
        <taxon>Fungi</taxon>
        <taxon>Dikarya</taxon>
        <taxon>Ascomycota</taxon>
        <taxon>Pezizomycotina</taxon>
        <taxon>Sordariomycetes</taxon>
        <taxon>Sordariomycetidae</taxon>
        <taxon>Coniochaetales</taxon>
        <taxon>Coniochaetaceae</taxon>
        <taxon>Coniochaeta</taxon>
    </lineage>
</organism>
<protein>
    <submittedName>
        <fullName evidence="2">Uncharacterized protein</fullName>
    </submittedName>
</protein>
<dbReference type="EMBL" id="KV875100">
    <property type="protein sequence ID" value="OIW26703.1"/>
    <property type="molecule type" value="Genomic_DNA"/>
</dbReference>
<name>A0A1J7IG80_9PEZI</name>
<sequence>MTTKKRKGSDRNDRTPGEEESESCARVPLVPHDQFPLPVGLLAQCKCIVGYFGTAKCEPFRKSAHDVQDAYSVDDATNTPNELRWSGGPAVTGRGMPMCASALQDIAAHGHSALGDCHISLSLNPRSTAPVPNRNTRREKRQEYENNLYRQASVLLEYLMQDPIKKLSSREPRPPYDSRSHRLDHAAIKLDSCRDFVAVKPWSQL</sequence>
<dbReference type="Proteomes" id="UP000182658">
    <property type="component" value="Unassembled WGS sequence"/>
</dbReference>
<evidence type="ECO:0000256" key="1">
    <source>
        <dbReference type="SAM" id="MobiDB-lite"/>
    </source>
</evidence>
<dbReference type="AlphaFoldDB" id="A0A1J7IG80"/>
<evidence type="ECO:0000313" key="3">
    <source>
        <dbReference type="Proteomes" id="UP000182658"/>
    </source>
</evidence>
<keyword evidence="3" id="KW-1185">Reference proteome</keyword>
<evidence type="ECO:0000313" key="2">
    <source>
        <dbReference type="EMBL" id="OIW26703.1"/>
    </source>
</evidence>
<gene>
    <name evidence="2" type="ORF">CONLIGDRAFT_707131</name>
</gene>
<dbReference type="InParanoid" id="A0A1J7IG80"/>
<accession>A0A1J7IG80</accession>
<reference evidence="2 3" key="1">
    <citation type="submission" date="2016-10" db="EMBL/GenBank/DDBJ databases">
        <title>Draft genome sequence of Coniochaeta ligniaria NRRL30616, a lignocellulolytic fungus for bioabatement of inhibitors in plant biomass hydrolysates.</title>
        <authorList>
            <consortium name="DOE Joint Genome Institute"/>
            <person name="Jimenez D.J."/>
            <person name="Hector R.E."/>
            <person name="Riley R."/>
            <person name="Sun H."/>
            <person name="Grigoriev I.V."/>
            <person name="Van Elsas J.D."/>
            <person name="Nichols N.N."/>
        </authorList>
    </citation>
    <scope>NUCLEOTIDE SEQUENCE [LARGE SCALE GENOMIC DNA]</scope>
    <source>
        <strain evidence="2 3">NRRL 30616</strain>
    </source>
</reference>